<reference evidence="1" key="1">
    <citation type="submission" date="2020-05" db="EMBL/GenBank/DDBJ databases">
        <authorList>
            <person name="Chiriac C."/>
            <person name="Salcher M."/>
            <person name="Ghai R."/>
            <person name="Kavagutti S V."/>
        </authorList>
    </citation>
    <scope>NUCLEOTIDE SEQUENCE</scope>
</reference>
<proteinExistence type="predicted"/>
<evidence type="ECO:0000313" key="1">
    <source>
        <dbReference type="EMBL" id="CAB4221083.1"/>
    </source>
</evidence>
<dbReference type="EMBL" id="LR797503">
    <property type="protein sequence ID" value="CAB4221083.1"/>
    <property type="molecule type" value="Genomic_DNA"/>
</dbReference>
<gene>
    <name evidence="1" type="ORF">UFOVP1636_128</name>
</gene>
<accession>A0A6J5SZW9</accession>
<sequence>MRAVEFLAESKESYQTVHNAVKDLLPLAMEELGLTNLPEINIFKSMNQQEQPTFGSFSPSEMTISLGIDRRHPIDICRTLAHELVHFKQHQANQLNANSGETGSNEENEANSVAGIIMRKFNKAYPNYING</sequence>
<organism evidence="1">
    <name type="scientific">uncultured Caudovirales phage</name>
    <dbReference type="NCBI Taxonomy" id="2100421"/>
    <lineage>
        <taxon>Viruses</taxon>
        <taxon>Duplodnaviria</taxon>
        <taxon>Heunggongvirae</taxon>
        <taxon>Uroviricota</taxon>
        <taxon>Caudoviricetes</taxon>
        <taxon>Peduoviridae</taxon>
        <taxon>Maltschvirus</taxon>
        <taxon>Maltschvirus maltsch</taxon>
    </lineage>
</organism>
<evidence type="ECO:0008006" key="2">
    <source>
        <dbReference type="Google" id="ProtNLM"/>
    </source>
</evidence>
<name>A0A6J5SZW9_9CAUD</name>
<protein>
    <recommendedName>
        <fullName evidence="2">IrrE N-terminal-like domain-containing protein</fullName>
    </recommendedName>
</protein>